<dbReference type="Gene3D" id="3.40.50.300">
    <property type="entry name" value="P-loop containing nucleotide triphosphate hydrolases"/>
    <property type="match status" value="3"/>
</dbReference>
<dbReference type="NCBIfam" id="TIGR03925">
    <property type="entry name" value="T7SS_EccC_b"/>
    <property type="match status" value="1"/>
</dbReference>
<dbReference type="InterPro" id="IPR023837">
    <property type="entry name" value="EccCb-like_Actinobacteria"/>
</dbReference>
<comment type="caution">
    <text evidence="6">The sequence shown here is derived from an EMBL/GenBank/DDBJ whole genome shotgun (WGS) entry which is preliminary data.</text>
</comment>
<sequence length="890" mass="96461">GWAALHEGGGTAVRSVRSDWQLANYNGMLGIDNPSSLNLPALRSRPSPGDRLKVPIGVGEDGRPVLLDLKEGAQGGTGPHGILVGATGSGKSELLRTIVLGLAVRHSPEEVTFVLADFKGGAAFTGLADLPHVSGFITNLEGDPLLMARMQDAISGELHRRQELLRAAGLPAFHEYEKARASRDDLEPMPALVLVIDEFSELLVAQPDFQDLFVLIGRLGRSLGVHLLLASQRLEEGSLRGVDTYLSYRIGLRVFSASESRAVLGYPDAYHLPSAPGAGFLKANTTDVLVRFKASYVSAPLPNADNTDDSTSLMEVVVGQLSATEPPARRIWLPPLRQPRSAEGLFPNDLTTTTERGLHAPGLPPWAQPLRAPYAVADDPFNQQFSVCLIDASGAEGHSLIVGGPQSGKSTLLATLVTSFALTHTPQEAQFYCLDFGGGRLEPLARLPHVGGVSSRLEADRVRRTVADVARVLAEREEFFRTHGIESIATYRRRRAAGEWPDQPWGDVFLVIDGWATFRTDYEALEPVITDIAQRGLSYGVHLLISASRHGEVRASMRDQLLGRIELRLSDPTESEIDRKLASYVPLGAPGRGLSHDKLHFLTAVPKFENDAEGELLDQTGRLVESVRKHWTGPEAPPVRTLPELVPVDELPGPDQAPGRTVAIGIDDSSLAPVFLDFETDPLFLVFGDSESGKSSFLRLLAHQVCTRLSPDKAQLIAVDYRRSLLGEIPEEHILSYCPSGPPVADVINQLAGVLHDRMPGPDVTAEQLRNRSWYQGKDVYLLVDDYDLVSTSTGNPLTPLLEYLPFARDLGLRVVLARSTAGASRSTYEPFMQRMKDLGGQGLVLSGDRSEGALLGAVKPSHQPPGRGTLVTRRSTLGVQLGYLPPRST</sequence>
<protein>
    <submittedName>
        <fullName evidence="6">Type VII secretion protein EccCb</fullName>
    </submittedName>
</protein>
<proteinExistence type="predicted"/>
<dbReference type="InterPro" id="IPR003593">
    <property type="entry name" value="AAA+_ATPase"/>
</dbReference>
<evidence type="ECO:0000313" key="7">
    <source>
        <dbReference type="Proteomes" id="UP000472335"/>
    </source>
</evidence>
<dbReference type="Proteomes" id="UP000472335">
    <property type="component" value="Unassembled WGS sequence"/>
</dbReference>
<dbReference type="GO" id="GO:0005524">
    <property type="term" value="F:ATP binding"/>
    <property type="evidence" value="ECO:0007669"/>
    <property type="project" value="UniProtKB-UniRule"/>
</dbReference>
<feature type="binding site" evidence="4">
    <location>
        <begin position="688"/>
        <end position="695"/>
    </location>
    <ligand>
        <name>ATP</name>
        <dbReference type="ChEBI" id="CHEBI:30616"/>
    </ligand>
</feature>
<evidence type="ECO:0000256" key="1">
    <source>
        <dbReference type="ARBA" id="ARBA00022737"/>
    </source>
</evidence>
<dbReference type="GO" id="GO:0003677">
    <property type="term" value="F:DNA binding"/>
    <property type="evidence" value="ECO:0007669"/>
    <property type="project" value="InterPro"/>
</dbReference>
<evidence type="ECO:0000313" key="6">
    <source>
        <dbReference type="EMBL" id="NGO12086.1"/>
    </source>
</evidence>
<dbReference type="Pfam" id="PF01580">
    <property type="entry name" value="FtsK_SpoIIIE"/>
    <property type="match status" value="2"/>
</dbReference>
<dbReference type="RefSeq" id="WP_165264484.1">
    <property type="nucleotide sequence ID" value="NZ_JAAKZY010000126.1"/>
</dbReference>
<feature type="binding site" evidence="4">
    <location>
        <begin position="403"/>
        <end position="410"/>
    </location>
    <ligand>
        <name>ATP</name>
        <dbReference type="ChEBI" id="CHEBI:30616"/>
    </ligand>
</feature>
<evidence type="ECO:0000259" key="5">
    <source>
        <dbReference type="PROSITE" id="PS50901"/>
    </source>
</evidence>
<gene>
    <name evidence="6" type="primary">eccCb</name>
    <name evidence="6" type="ORF">G5C60_31905</name>
</gene>
<dbReference type="EMBL" id="JAAKZY010000126">
    <property type="protein sequence ID" value="NGO12086.1"/>
    <property type="molecule type" value="Genomic_DNA"/>
</dbReference>
<keyword evidence="7" id="KW-1185">Reference proteome</keyword>
<dbReference type="SUPFAM" id="SSF52540">
    <property type="entry name" value="P-loop containing nucleoside triphosphate hydrolases"/>
    <property type="match status" value="3"/>
</dbReference>
<evidence type="ECO:0000256" key="2">
    <source>
        <dbReference type="ARBA" id="ARBA00022741"/>
    </source>
</evidence>
<feature type="binding site" evidence="4">
    <location>
        <begin position="85"/>
        <end position="92"/>
    </location>
    <ligand>
        <name>ATP</name>
        <dbReference type="ChEBI" id="CHEBI:30616"/>
    </ligand>
</feature>
<keyword evidence="3 4" id="KW-0067">ATP-binding</keyword>
<evidence type="ECO:0000256" key="4">
    <source>
        <dbReference type="PROSITE-ProRule" id="PRU00289"/>
    </source>
</evidence>
<feature type="domain" description="FtsK" evidence="5">
    <location>
        <begin position="671"/>
        <end position="855"/>
    </location>
</feature>
<dbReference type="InterPro" id="IPR027417">
    <property type="entry name" value="P-loop_NTPase"/>
</dbReference>
<evidence type="ECO:0000256" key="3">
    <source>
        <dbReference type="ARBA" id="ARBA00022840"/>
    </source>
</evidence>
<feature type="non-terminal residue" evidence="6">
    <location>
        <position position="1"/>
    </location>
</feature>
<accession>A0A6G4VDD5</accession>
<feature type="domain" description="FtsK" evidence="5">
    <location>
        <begin position="384"/>
        <end position="576"/>
    </location>
</feature>
<organism evidence="6 7">
    <name type="scientific">Streptomyces scabichelini</name>
    <dbReference type="NCBI Taxonomy" id="2711217"/>
    <lineage>
        <taxon>Bacteria</taxon>
        <taxon>Bacillati</taxon>
        <taxon>Actinomycetota</taxon>
        <taxon>Actinomycetes</taxon>
        <taxon>Kitasatosporales</taxon>
        <taxon>Streptomycetaceae</taxon>
        <taxon>Streptomyces</taxon>
    </lineage>
</organism>
<keyword evidence="2 4" id="KW-0547">Nucleotide-binding</keyword>
<dbReference type="InterPro" id="IPR050206">
    <property type="entry name" value="FtsK/SpoIIIE/SftA"/>
</dbReference>
<dbReference type="PANTHER" id="PTHR22683">
    <property type="entry name" value="SPORULATION PROTEIN RELATED"/>
    <property type="match status" value="1"/>
</dbReference>
<dbReference type="InterPro" id="IPR002543">
    <property type="entry name" value="FtsK_dom"/>
</dbReference>
<dbReference type="PANTHER" id="PTHR22683:SF1">
    <property type="entry name" value="TYPE VII SECRETION SYSTEM PROTEIN ESSC"/>
    <property type="match status" value="1"/>
</dbReference>
<dbReference type="AlphaFoldDB" id="A0A6G4VDD5"/>
<dbReference type="SMART" id="SM00382">
    <property type="entry name" value="AAA"/>
    <property type="match status" value="3"/>
</dbReference>
<keyword evidence="1" id="KW-0677">Repeat</keyword>
<name>A0A6G4VDD5_9ACTN</name>
<dbReference type="PROSITE" id="PS50901">
    <property type="entry name" value="FTSK"/>
    <property type="match status" value="3"/>
</dbReference>
<feature type="domain" description="FtsK" evidence="5">
    <location>
        <begin position="62"/>
        <end position="261"/>
    </location>
</feature>
<reference evidence="6 7" key="1">
    <citation type="submission" date="2020-02" db="EMBL/GenBank/DDBJ databases">
        <title>Whole-genome analyses of novel actinobacteria.</title>
        <authorList>
            <person name="Sahin N."/>
            <person name="Gencbay T."/>
        </authorList>
    </citation>
    <scope>NUCLEOTIDE SEQUENCE [LARGE SCALE GENOMIC DNA]</scope>
    <source>
        <strain evidence="6 7">HC44</strain>
    </source>
</reference>